<dbReference type="Proteomes" id="UP000318420">
    <property type="component" value="Segment"/>
</dbReference>
<protein>
    <submittedName>
        <fullName evidence="1">Uncharacterized protein</fullName>
    </submittedName>
</protein>
<accession>A0A514A1G3</accession>
<name>A0A514A1G3_9CAUD</name>
<evidence type="ECO:0000313" key="2">
    <source>
        <dbReference type="Proteomes" id="UP000318420"/>
    </source>
</evidence>
<organism evidence="1 2">
    <name type="scientific">Aeromonas phage LAh10</name>
    <dbReference type="NCBI Taxonomy" id="2591025"/>
    <lineage>
        <taxon>Viruses</taxon>
        <taxon>Duplodnaviria</taxon>
        <taxon>Heunggongvirae</taxon>
        <taxon>Uroviricota</taxon>
        <taxon>Caudoviricetes</taxon>
        <taxon>Chimalliviridae</taxon>
        <taxon>Ludhianavirus</taxon>
        <taxon>Ludhianavirus LAh10</taxon>
    </lineage>
</organism>
<sequence length="261" mass="29523">MSVANKEINILTMKDLNNEVGRRHHTQGYKISFPFVSGCNMTLLPLLVLGGDPVKDLRAAMTKMTNEPTPAAYHEFYITGDDLTERVNQEFIDEWLSKTHGSSGLTRTISGQTDDKFDKLVALVDETYNKICFYHSGERIFVWVSADPELAYPNASLTGFSKSEYRCYGNSVLEASPFMDDFNKLYGLITVLPRGAFINDAGVLVNNSGRSIHLEFIENDKEPPTQDYTKEEVMKLVRFIDNTITDEEIEALLRVMKKRNG</sequence>
<dbReference type="EMBL" id="MK838116">
    <property type="protein sequence ID" value="QDH47104.1"/>
    <property type="molecule type" value="Genomic_DNA"/>
</dbReference>
<gene>
    <name evidence="1" type="ORF">LAh10_94</name>
</gene>
<evidence type="ECO:0000313" key="1">
    <source>
        <dbReference type="EMBL" id="QDH47104.1"/>
    </source>
</evidence>
<reference evidence="1 2" key="1">
    <citation type="submission" date="2019-04" db="EMBL/GenBank/DDBJ databases">
        <title>Novel bacteriophages capable of disrupting biofilms from clinical strains of Aeromonas hydrophila with intrinsic antibiotic resistance.</title>
        <authorList>
            <person name="Kabwe M."/>
            <person name="Brown T.L."/>
            <person name="Speirs L."/>
            <person name="Ku H."/>
            <person name="Leach M."/>
            <person name="Chan H.T."/>
            <person name="Petrovski S."/>
            <person name="Lock P."/>
            <person name="Tucci J."/>
        </authorList>
    </citation>
    <scope>NUCLEOTIDE SEQUENCE [LARGE SCALE GENOMIC DNA]</scope>
</reference>
<proteinExistence type="predicted"/>
<keyword evidence="2" id="KW-1185">Reference proteome</keyword>